<dbReference type="SUPFAM" id="SSF49265">
    <property type="entry name" value="Fibronectin type III"/>
    <property type="match status" value="1"/>
</dbReference>
<evidence type="ECO:0000256" key="7">
    <source>
        <dbReference type="SAM" id="MobiDB-lite"/>
    </source>
</evidence>
<reference evidence="10" key="3">
    <citation type="submission" date="2025-09" db="UniProtKB">
        <authorList>
            <consortium name="Ensembl"/>
        </authorList>
    </citation>
    <scope>IDENTIFICATION</scope>
</reference>
<dbReference type="InterPro" id="IPR003531">
    <property type="entry name" value="Hempt_rcpt_S_F1_CS"/>
</dbReference>
<feature type="chain" id="PRO_5034465445" description="Interleukin-7 receptor subunit alpha" evidence="9">
    <location>
        <begin position="19"/>
        <end position="422"/>
    </location>
</feature>
<evidence type="ECO:0000256" key="9">
    <source>
        <dbReference type="SAM" id="SignalP"/>
    </source>
</evidence>
<organism evidence="10 11">
    <name type="scientific">Erpetoichthys calabaricus</name>
    <name type="common">Rope fish</name>
    <name type="synonym">Calamoichthys calabaricus</name>
    <dbReference type="NCBI Taxonomy" id="27687"/>
    <lineage>
        <taxon>Eukaryota</taxon>
        <taxon>Metazoa</taxon>
        <taxon>Chordata</taxon>
        <taxon>Craniata</taxon>
        <taxon>Vertebrata</taxon>
        <taxon>Euteleostomi</taxon>
        <taxon>Actinopterygii</taxon>
        <taxon>Polypteriformes</taxon>
        <taxon>Polypteridae</taxon>
        <taxon>Erpetoichthys</taxon>
    </lineage>
</organism>
<dbReference type="GO" id="GO:0030097">
    <property type="term" value="P:hemopoiesis"/>
    <property type="evidence" value="ECO:0007669"/>
    <property type="project" value="TreeGrafter"/>
</dbReference>
<comment type="subcellular location">
    <subcellularLocation>
        <location evidence="1">Membrane</location>
        <topology evidence="1">Single-pass membrane protein</topology>
    </subcellularLocation>
</comment>
<dbReference type="GeneTree" id="ENSGT00510000048500"/>
<evidence type="ECO:0000256" key="3">
    <source>
        <dbReference type="ARBA" id="ARBA00022729"/>
    </source>
</evidence>
<reference evidence="10" key="1">
    <citation type="submission" date="2021-06" db="EMBL/GenBank/DDBJ databases">
        <authorList>
            <consortium name="Wellcome Sanger Institute Data Sharing"/>
        </authorList>
    </citation>
    <scope>NUCLEOTIDE SEQUENCE [LARGE SCALE GENOMIC DNA]</scope>
</reference>
<accession>A0A8C4RK17</accession>
<evidence type="ECO:0000313" key="11">
    <source>
        <dbReference type="Proteomes" id="UP000694620"/>
    </source>
</evidence>
<dbReference type="Proteomes" id="UP000694620">
    <property type="component" value="Chromosome 5"/>
</dbReference>
<dbReference type="GO" id="GO:0004896">
    <property type="term" value="F:cytokine receptor activity"/>
    <property type="evidence" value="ECO:0007669"/>
    <property type="project" value="InterPro"/>
</dbReference>
<dbReference type="InterPro" id="IPR013783">
    <property type="entry name" value="Ig-like_fold"/>
</dbReference>
<dbReference type="AlphaFoldDB" id="A0A8C4RK17"/>
<keyword evidence="2 8" id="KW-0812">Transmembrane</keyword>
<proteinExistence type="predicted"/>
<protein>
    <recommendedName>
        <fullName evidence="12">Interleukin-7 receptor subunit alpha</fullName>
    </recommendedName>
</protein>
<evidence type="ECO:0000256" key="1">
    <source>
        <dbReference type="ARBA" id="ARBA00004167"/>
    </source>
</evidence>
<dbReference type="Gene3D" id="2.60.40.10">
    <property type="entry name" value="Immunoglobulins"/>
    <property type="match status" value="1"/>
</dbReference>
<evidence type="ECO:0008006" key="12">
    <source>
        <dbReference type="Google" id="ProtNLM"/>
    </source>
</evidence>
<evidence type="ECO:0000256" key="2">
    <source>
        <dbReference type="ARBA" id="ARBA00022692"/>
    </source>
</evidence>
<feature type="region of interest" description="Disordered" evidence="7">
    <location>
        <begin position="368"/>
        <end position="399"/>
    </location>
</feature>
<dbReference type="Ensembl" id="ENSECRT00000003723.1">
    <property type="protein sequence ID" value="ENSECRP00000003662.1"/>
    <property type="gene ID" value="ENSECRG00000002509.1"/>
</dbReference>
<sequence length="422" mass="47452">MIYMTLFLLLLMQLSVSAQSGSGDYDSDSEICDVTCQSEISDLDKLLFYVACQLDECAIEDIQGLELCEDKNQCKKMEEINGTYKTDNVGVTYQTFKLCISNNRSRNCFAKDDVLHIIKPETPSIMRVNYTEETKAATIFISSNANAFLKSKLVFNIAYWIQNSLDYKHVNVTSESLIISSKYLKSGATYETKVRSVPNGDYFKGVWSSWSEVVSFDIPSSQSETNLSMSDLIIYLSISLGICLLTCTIFAALYNQKYIKSCLWPSIPNPKYTLEKMYRKPSKAHSASFNPDTFGDHSIHNVDGMEKMVVCEILLPPADRSLAKSMDWVQAYLSVKYPLPNIEIPQNEMASQKQETTVLLIDDRNFTSIPGAKETEPTASSNEATDGVPCSLTRQTQKQEEPYVTMSNFYKTQDNDISCAST</sequence>
<dbReference type="PROSITE" id="PS01355">
    <property type="entry name" value="HEMATOPO_REC_S_F1"/>
    <property type="match status" value="1"/>
</dbReference>
<name>A0A8C4RK17_ERPCA</name>
<keyword evidence="11" id="KW-1185">Reference proteome</keyword>
<dbReference type="GO" id="GO:0046427">
    <property type="term" value="P:positive regulation of receptor signaling pathway via JAK-STAT"/>
    <property type="evidence" value="ECO:0007669"/>
    <property type="project" value="TreeGrafter"/>
</dbReference>
<keyword evidence="5 8" id="KW-0472">Membrane</keyword>
<reference evidence="10" key="2">
    <citation type="submission" date="2025-08" db="UniProtKB">
        <authorList>
            <consortium name="Ensembl"/>
        </authorList>
    </citation>
    <scope>IDENTIFICATION</scope>
</reference>
<evidence type="ECO:0000256" key="5">
    <source>
        <dbReference type="ARBA" id="ARBA00023136"/>
    </source>
</evidence>
<keyword evidence="4 8" id="KW-1133">Transmembrane helix</keyword>
<keyword evidence="3 9" id="KW-0732">Signal</keyword>
<evidence type="ECO:0000313" key="10">
    <source>
        <dbReference type="Ensembl" id="ENSECRP00000003662.1"/>
    </source>
</evidence>
<dbReference type="PANTHER" id="PTHR23037">
    <property type="entry name" value="CYTOKINE RECEPTOR"/>
    <property type="match status" value="1"/>
</dbReference>
<dbReference type="InterPro" id="IPR036116">
    <property type="entry name" value="FN3_sf"/>
</dbReference>
<keyword evidence="6" id="KW-0675">Receptor</keyword>
<evidence type="ECO:0000256" key="4">
    <source>
        <dbReference type="ARBA" id="ARBA00022989"/>
    </source>
</evidence>
<dbReference type="GO" id="GO:0009897">
    <property type="term" value="C:external side of plasma membrane"/>
    <property type="evidence" value="ECO:0007669"/>
    <property type="project" value="TreeGrafter"/>
</dbReference>
<feature type="signal peptide" evidence="9">
    <location>
        <begin position="1"/>
        <end position="18"/>
    </location>
</feature>
<dbReference type="PANTHER" id="PTHR23037:SF27">
    <property type="entry name" value="INTERLEUKIN-7 RECEPTOR SUBUNIT ALPHA"/>
    <property type="match status" value="1"/>
</dbReference>
<evidence type="ECO:0000256" key="6">
    <source>
        <dbReference type="ARBA" id="ARBA00023170"/>
    </source>
</evidence>
<feature type="transmembrane region" description="Helical" evidence="8">
    <location>
        <begin position="232"/>
        <end position="254"/>
    </location>
</feature>
<evidence type="ECO:0000256" key="8">
    <source>
        <dbReference type="SAM" id="Phobius"/>
    </source>
</evidence>